<dbReference type="EMBL" id="SLZQ01000007">
    <property type="protein sequence ID" value="TCS36235.1"/>
    <property type="molecule type" value="Genomic_DNA"/>
</dbReference>
<evidence type="ECO:0000256" key="1">
    <source>
        <dbReference type="SAM" id="SignalP"/>
    </source>
</evidence>
<gene>
    <name evidence="2" type="ORF">EDC30_10752</name>
</gene>
<evidence type="ECO:0008006" key="4">
    <source>
        <dbReference type="Google" id="ProtNLM"/>
    </source>
</evidence>
<feature type="chain" id="PRO_5020544993" description="Lipoprotein" evidence="1">
    <location>
        <begin position="26"/>
        <end position="106"/>
    </location>
</feature>
<keyword evidence="1" id="KW-0732">Signal</keyword>
<sequence>MQSLFIRQRSLAILASICTALLTTACGGSVEPVDAEQEASMQPVQYAVSGAERAVEADPNSFTLKSAKDFNGFNPELWNDHKTWTECDCGKQPRHQQAKIMTWNPV</sequence>
<keyword evidence="3" id="KW-1185">Reference proteome</keyword>
<reference evidence="2 3" key="1">
    <citation type="submission" date="2019-03" db="EMBL/GenBank/DDBJ databases">
        <title>Genomic Encyclopedia of Type Strains, Phase IV (KMG-IV): sequencing the most valuable type-strain genomes for metagenomic binning, comparative biology and taxonomic classification.</title>
        <authorList>
            <person name="Goeker M."/>
        </authorList>
    </citation>
    <scope>NUCLEOTIDE SEQUENCE [LARGE SCALE GENOMIC DNA]</scope>
    <source>
        <strain evidence="2 3">DSM 7445</strain>
    </source>
</reference>
<proteinExistence type="predicted"/>
<comment type="caution">
    <text evidence="2">The sequence shown here is derived from an EMBL/GenBank/DDBJ whole genome shotgun (WGS) entry which is preliminary data.</text>
</comment>
<evidence type="ECO:0000313" key="2">
    <source>
        <dbReference type="EMBL" id="TCS36235.1"/>
    </source>
</evidence>
<accession>A0A4R3HVY1</accession>
<protein>
    <recommendedName>
        <fullName evidence="4">Lipoprotein</fullName>
    </recommendedName>
</protein>
<organism evidence="2 3">
    <name type="scientific">Paucimonas lemoignei</name>
    <name type="common">Pseudomonas lemoignei</name>
    <dbReference type="NCBI Taxonomy" id="29443"/>
    <lineage>
        <taxon>Bacteria</taxon>
        <taxon>Pseudomonadati</taxon>
        <taxon>Pseudomonadota</taxon>
        <taxon>Betaproteobacteria</taxon>
        <taxon>Burkholderiales</taxon>
        <taxon>Burkholderiaceae</taxon>
        <taxon>Paucimonas</taxon>
    </lineage>
</organism>
<dbReference type="RefSeq" id="WP_132259073.1">
    <property type="nucleotide sequence ID" value="NZ_SLZQ01000007.1"/>
</dbReference>
<feature type="signal peptide" evidence="1">
    <location>
        <begin position="1"/>
        <end position="25"/>
    </location>
</feature>
<dbReference type="PROSITE" id="PS51257">
    <property type="entry name" value="PROKAR_LIPOPROTEIN"/>
    <property type="match status" value="1"/>
</dbReference>
<dbReference type="Proteomes" id="UP000295382">
    <property type="component" value="Unassembled WGS sequence"/>
</dbReference>
<evidence type="ECO:0000313" key="3">
    <source>
        <dbReference type="Proteomes" id="UP000295382"/>
    </source>
</evidence>
<dbReference type="AlphaFoldDB" id="A0A4R3HVY1"/>
<name>A0A4R3HVY1_PAULE</name>